<reference evidence="1 2" key="1">
    <citation type="submission" date="2017-01" db="EMBL/GenBank/DDBJ databases">
        <title>Deconstructing symbiosis and pathogenesis requirements using a combined genomic-metabolomic approach.</title>
        <authorList>
            <person name="Tobias N.J."/>
            <person name="Wolff H."/>
            <person name="Djahanschiri B."/>
            <person name="Ebersberger I."/>
            <person name="Bode H.B."/>
        </authorList>
    </citation>
    <scope>NUCLEOTIDE SEQUENCE [LARGE SCALE GENOMIC DNA]</scope>
    <source>
        <strain evidence="1 2">DSM 4764</strain>
    </source>
</reference>
<evidence type="ECO:0000313" key="1">
    <source>
        <dbReference type="EMBL" id="OTA18904.1"/>
    </source>
</evidence>
<sequence>MLIKDILHDVVKKTQTAFMGGSSNKIPLETKNIDKIGKNEPAIISKFKDVFLKKDYLVKELRKFTDLRNNIDKLPLIYTRINERKFRINLVGNCGEHCKYALHYLIKNHSFKIFNIYKDIDQNPRNNIYITIYKVSPPYDHSFIHICYMTERAHSIMDEKTFLSIKPDPWICDPWADIICRGSEYLQEWKIRMTQWNNNNMCVIASDSGNFMTTDTGRYPKFLSPLRPNVYNIISDTSHYVPLKTLFIDNRGNIQEYKDNGEIISYNIRY</sequence>
<protein>
    <submittedName>
        <fullName evidence="1">Uncharacterized protein</fullName>
    </submittedName>
</protein>
<dbReference type="STRING" id="40578.Xbed_02890"/>
<evidence type="ECO:0000313" key="2">
    <source>
        <dbReference type="Proteomes" id="UP000194204"/>
    </source>
</evidence>
<dbReference type="Proteomes" id="UP000194204">
    <property type="component" value="Unassembled WGS sequence"/>
</dbReference>
<accession>A0A1Y2SLH6</accession>
<dbReference type="AlphaFoldDB" id="A0A1Y2SLH6"/>
<dbReference type="EMBL" id="MUBK01000025">
    <property type="protein sequence ID" value="OTA18904.1"/>
    <property type="molecule type" value="Genomic_DNA"/>
</dbReference>
<proteinExistence type="predicted"/>
<comment type="caution">
    <text evidence="1">The sequence shown here is derived from an EMBL/GenBank/DDBJ whole genome shotgun (WGS) entry which is preliminary data.</text>
</comment>
<dbReference type="OrthoDB" id="5572038at2"/>
<dbReference type="RefSeq" id="WP_086113587.1">
    <property type="nucleotide sequence ID" value="NZ_CAWNHF010000129.1"/>
</dbReference>
<keyword evidence="2" id="KW-1185">Reference proteome</keyword>
<organism evidence="1 2">
    <name type="scientific">Xenorhabdus beddingii</name>
    <dbReference type="NCBI Taxonomy" id="40578"/>
    <lineage>
        <taxon>Bacteria</taxon>
        <taxon>Pseudomonadati</taxon>
        <taxon>Pseudomonadota</taxon>
        <taxon>Gammaproteobacteria</taxon>
        <taxon>Enterobacterales</taxon>
        <taxon>Morganellaceae</taxon>
        <taxon>Xenorhabdus</taxon>
    </lineage>
</organism>
<name>A0A1Y2SLH6_9GAMM</name>
<gene>
    <name evidence="1" type="ORF">Xbed_02890</name>
</gene>